<dbReference type="PANTHER" id="PTHR43384">
    <property type="entry name" value="SEPTUM SITE-DETERMINING PROTEIN MIND HOMOLOG, CHLOROPLASTIC-RELATED"/>
    <property type="match status" value="1"/>
</dbReference>
<reference evidence="2" key="1">
    <citation type="journal article" date="2020" name="mSystems">
        <title>Genome- and Community-Level Interaction Insights into Carbon Utilization and Element Cycling Functions of Hydrothermarchaeota in Hydrothermal Sediment.</title>
        <authorList>
            <person name="Zhou Z."/>
            <person name="Liu Y."/>
            <person name="Xu W."/>
            <person name="Pan J."/>
            <person name="Luo Z.H."/>
            <person name="Li M."/>
        </authorList>
    </citation>
    <scope>NUCLEOTIDE SEQUENCE [LARGE SCALE GENOMIC DNA]</scope>
    <source>
        <strain evidence="2">SpSt-855</strain>
    </source>
</reference>
<dbReference type="SUPFAM" id="SSF52172">
    <property type="entry name" value="CheY-like"/>
    <property type="match status" value="1"/>
</dbReference>
<protein>
    <submittedName>
        <fullName evidence="2">Secretion system protein</fullName>
    </submittedName>
</protein>
<dbReference type="InterPro" id="IPR027417">
    <property type="entry name" value="P-loop_NTPase"/>
</dbReference>
<comment type="caution">
    <text evidence="2">The sequence shown here is derived from an EMBL/GenBank/DDBJ whole genome shotgun (WGS) entry which is preliminary data.</text>
</comment>
<evidence type="ECO:0000313" key="2">
    <source>
        <dbReference type="EMBL" id="HGY93260.1"/>
    </source>
</evidence>
<feature type="domain" description="AAA" evidence="1">
    <location>
        <begin position="149"/>
        <end position="310"/>
    </location>
</feature>
<evidence type="ECO:0000259" key="1">
    <source>
        <dbReference type="Pfam" id="PF13614"/>
    </source>
</evidence>
<dbReference type="AlphaFoldDB" id="A0A7V4XQJ2"/>
<dbReference type="GO" id="GO:0009898">
    <property type="term" value="C:cytoplasmic side of plasma membrane"/>
    <property type="evidence" value="ECO:0007669"/>
    <property type="project" value="TreeGrafter"/>
</dbReference>
<dbReference type="GO" id="GO:0051782">
    <property type="term" value="P:negative regulation of cell division"/>
    <property type="evidence" value="ECO:0007669"/>
    <property type="project" value="TreeGrafter"/>
</dbReference>
<sequence length="408" mass="45209">MTIHGTDTVMALFTVCADAALNELAAQAPQQSPTVQFAGEFQQYISASQRPHFPQSMRSAPCCVALIDFDRDVDAALETAETLHAMASPRVTCVGVSTHLDTEILLRAMRAGCNEFLQKPADATHLTETLERIQGRLFSKMESTSARGRVLSVFGAKGGVGTTTLAVHLASYLVKRCSKKTLLIDHYHQLGHVCLHLGLKESNYHFDDLIRNVDRLDSDLLQGFLVRHASGLSVICSPDTCTARSRASYEDLERIFDFLRREYDYILVDSSLQYEETAAAMIRLSDSVYLVSTPDVAALRDLSRHIENLSLSEMNSSRLRIVINRASSHDAIDAEQIEKVVRFPVSISIPNNYAELLKAINAGEPISAQRRSDFSTGISKWTDQVISDSGETRSMNSVSGKKKFAFWK</sequence>
<dbReference type="EMBL" id="DTKL01000010">
    <property type="protein sequence ID" value="HGY93260.1"/>
    <property type="molecule type" value="Genomic_DNA"/>
</dbReference>
<dbReference type="GO" id="GO:0005829">
    <property type="term" value="C:cytosol"/>
    <property type="evidence" value="ECO:0007669"/>
    <property type="project" value="TreeGrafter"/>
</dbReference>
<dbReference type="PANTHER" id="PTHR43384:SF13">
    <property type="entry name" value="SLR0110 PROTEIN"/>
    <property type="match status" value="1"/>
</dbReference>
<proteinExistence type="predicted"/>
<accession>A0A7V4XQJ2</accession>
<dbReference type="GO" id="GO:0005524">
    <property type="term" value="F:ATP binding"/>
    <property type="evidence" value="ECO:0007669"/>
    <property type="project" value="TreeGrafter"/>
</dbReference>
<dbReference type="InterPro" id="IPR050625">
    <property type="entry name" value="ParA/MinD_ATPase"/>
</dbReference>
<dbReference type="InterPro" id="IPR025669">
    <property type="entry name" value="AAA_dom"/>
</dbReference>
<dbReference type="GO" id="GO:0016887">
    <property type="term" value="F:ATP hydrolysis activity"/>
    <property type="evidence" value="ECO:0007669"/>
    <property type="project" value="TreeGrafter"/>
</dbReference>
<gene>
    <name evidence="2" type="ORF">ENW50_01010</name>
</gene>
<dbReference type="Pfam" id="PF13614">
    <property type="entry name" value="AAA_31"/>
    <property type="match status" value="1"/>
</dbReference>
<name>A0A7V4XQJ2_9BACT</name>
<dbReference type="SUPFAM" id="SSF52540">
    <property type="entry name" value="P-loop containing nucleoside triphosphate hydrolases"/>
    <property type="match status" value="1"/>
</dbReference>
<dbReference type="Gene3D" id="3.40.50.300">
    <property type="entry name" value="P-loop containing nucleotide triphosphate hydrolases"/>
    <property type="match status" value="1"/>
</dbReference>
<organism evidence="2">
    <name type="scientific">Acidobacterium capsulatum</name>
    <dbReference type="NCBI Taxonomy" id="33075"/>
    <lineage>
        <taxon>Bacteria</taxon>
        <taxon>Pseudomonadati</taxon>
        <taxon>Acidobacteriota</taxon>
        <taxon>Terriglobia</taxon>
        <taxon>Terriglobales</taxon>
        <taxon>Acidobacteriaceae</taxon>
        <taxon>Acidobacterium</taxon>
    </lineage>
</organism>
<dbReference type="InterPro" id="IPR011006">
    <property type="entry name" value="CheY-like_superfamily"/>
</dbReference>
<dbReference type="Gene3D" id="3.40.50.2300">
    <property type="match status" value="1"/>
</dbReference>